<dbReference type="EMBL" id="MCFA01000030">
    <property type="protein sequence ID" value="ORY14826.1"/>
    <property type="molecule type" value="Genomic_DNA"/>
</dbReference>
<gene>
    <name evidence="1" type="ORF">BCR34DRAFT_213723</name>
</gene>
<evidence type="ECO:0000313" key="2">
    <source>
        <dbReference type="Proteomes" id="UP000193144"/>
    </source>
</evidence>
<comment type="caution">
    <text evidence="1">The sequence shown here is derived from an EMBL/GenBank/DDBJ whole genome shotgun (WGS) entry which is preliminary data.</text>
</comment>
<dbReference type="Proteomes" id="UP000193144">
    <property type="component" value="Unassembled WGS sequence"/>
</dbReference>
<evidence type="ECO:0000313" key="1">
    <source>
        <dbReference type="EMBL" id="ORY14826.1"/>
    </source>
</evidence>
<proteinExistence type="predicted"/>
<name>A0A1Y1ZX43_9PLEO</name>
<organism evidence="1 2">
    <name type="scientific">Clohesyomyces aquaticus</name>
    <dbReference type="NCBI Taxonomy" id="1231657"/>
    <lineage>
        <taxon>Eukaryota</taxon>
        <taxon>Fungi</taxon>
        <taxon>Dikarya</taxon>
        <taxon>Ascomycota</taxon>
        <taxon>Pezizomycotina</taxon>
        <taxon>Dothideomycetes</taxon>
        <taxon>Pleosporomycetidae</taxon>
        <taxon>Pleosporales</taxon>
        <taxon>Lindgomycetaceae</taxon>
        <taxon>Clohesyomyces</taxon>
    </lineage>
</organism>
<keyword evidence="2" id="KW-1185">Reference proteome</keyword>
<protein>
    <submittedName>
        <fullName evidence="1">Uncharacterized protein</fullName>
    </submittedName>
</protein>
<reference evidence="1 2" key="1">
    <citation type="submission" date="2016-07" db="EMBL/GenBank/DDBJ databases">
        <title>Pervasive Adenine N6-methylation of Active Genes in Fungi.</title>
        <authorList>
            <consortium name="DOE Joint Genome Institute"/>
            <person name="Mondo S.J."/>
            <person name="Dannebaum R.O."/>
            <person name="Kuo R.C."/>
            <person name="Labutti K."/>
            <person name="Haridas S."/>
            <person name="Kuo A."/>
            <person name="Salamov A."/>
            <person name="Ahrendt S.R."/>
            <person name="Lipzen A."/>
            <person name="Sullivan W."/>
            <person name="Andreopoulos W.B."/>
            <person name="Clum A."/>
            <person name="Lindquist E."/>
            <person name="Daum C."/>
            <person name="Ramamoorthy G.K."/>
            <person name="Gryganskyi A."/>
            <person name="Culley D."/>
            <person name="Magnuson J.K."/>
            <person name="James T.Y."/>
            <person name="O'Malley M.A."/>
            <person name="Stajich J.E."/>
            <person name="Spatafora J.W."/>
            <person name="Visel A."/>
            <person name="Grigoriev I.V."/>
        </authorList>
    </citation>
    <scope>NUCLEOTIDE SEQUENCE [LARGE SCALE GENOMIC DNA]</scope>
    <source>
        <strain evidence="1 2">CBS 115471</strain>
    </source>
</reference>
<sequence length="201" mass="21946">MGLGGSALGCCCGSGRYQAAASITVSTVNSLVALYRAAACSPSKFQCYLLPFLPKRSSGSLIYVYSPPPPTPRQLPTMKEARYPPRGVLRSQRPTTPRPGVTKILLALHLLLLSPITLCPLSPPQVLRLSLPLHTRPTRLINAVPQASYSVRPISQVLDGQIQAPPARRWPEFDPPPHDQIPREWYPLRGCVVWALPQVVG</sequence>
<accession>A0A1Y1ZX43</accession>
<dbReference type="AlphaFoldDB" id="A0A1Y1ZX43"/>